<proteinExistence type="predicted"/>
<evidence type="ECO:0000313" key="2">
    <source>
        <dbReference type="Proteomes" id="UP000596742"/>
    </source>
</evidence>
<comment type="caution">
    <text evidence="1">The sequence shown here is derived from an EMBL/GenBank/DDBJ whole genome shotgun (WGS) entry which is preliminary data.</text>
</comment>
<dbReference type="Proteomes" id="UP000596742">
    <property type="component" value="Unassembled WGS sequence"/>
</dbReference>
<sequence length="129" mass="15027">MKKLFPCDPKKGSCEKSSFINTDTAIGDDIERIRLTRNELQHSATYELADTRFIELCNIIQDLLERFDQRNKPTVEYSERLADVLANAISEEDIKHVRQQLECKINSETELQIQVLHETHDTQAKSRKH</sequence>
<keyword evidence="2" id="KW-1185">Reference proteome</keyword>
<organism evidence="1 2">
    <name type="scientific">Mytilus galloprovincialis</name>
    <name type="common">Mediterranean mussel</name>
    <dbReference type="NCBI Taxonomy" id="29158"/>
    <lineage>
        <taxon>Eukaryota</taxon>
        <taxon>Metazoa</taxon>
        <taxon>Spiralia</taxon>
        <taxon>Lophotrochozoa</taxon>
        <taxon>Mollusca</taxon>
        <taxon>Bivalvia</taxon>
        <taxon>Autobranchia</taxon>
        <taxon>Pteriomorphia</taxon>
        <taxon>Mytilida</taxon>
        <taxon>Mytiloidea</taxon>
        <taxon>Mytilidae</taxon>
        <taxon>Mytilinae</taxon>
        <taxon>Mytilus</taxon>
    </lineage>
</organism>
<dbReference type="AlphaFoldDB" id="A0A8B6EHF4"/>
<evidence type="ECO:0008006" key="3">
    <source>
        <dbReference type="Google" id="ProtNLM"/>
    </source>
</evidence>
<protein>
    <recommendedName>
        <fullName evidence="3">DZIP3-like HEPN domain-containing protein</fullName>
    </recommendedName>
</protein>
<gene>
    <name evidence="1" type="ORF">MGAL_10B055937</name>
</gene>
<accession>A0A8B6EHF4</accession>
<name>A0A8B6EHF4_MYTGA</name>
<dbReference type="EMBL" id="UYJE01005171">
    <property type="protein sequence ID" value="VDI34645.1"/>
    <property type="molecule type" value="Genomic_DNA"/>
</dbReference>
<dbReference type="OrthoDB" id="5958466at2759"/>
<evidence type="ECO:0000313" key="1">
    <source>
        <dbReference type="EMBL" id="VDI34645.1"/>
    </source>
</evidence>
<reference evidence="1" key="1">
    <citation type="submission" date="2018-11" db="EMBL/GenBank/DDBJ databases">
        <authorList>
            <person name="Alioto T."/>
            <person name="Alioto T."/>
        </authorList>
    </citation>
    <scope>NUCLEOTIDE SEQUENCE</scope>
</reference>